<dbReference type="Proteomes" id="UP000748756">
    <property type="component" value="Unassembled WGS sequence"/>
</dbReference>
<keyword evidence="3" id="KW-1185">Reference proteome</keyword>
<dbReference type="AlphaFoldDB" id="A0A9P5RRP0"/>
<comment type="caution">
    <text evidence="2">The sequence shown here is derived from an EMBL/GenBank/DDBJ whole genome shotgun (WGS) entry which is preliminary data.</text>
</comment>
<sequence length="828" mass="95630">MDPLLLQLPSECLLIIIDHVARQPNPTPTLAALLRVNKHIASLALPALYNNPYQPAFHEYERNAYAPYGSNDDTFLHHAKTGCPLTRTLLGPHPVTDYSLLISTAFMTASNTNNKKKNTTTITTAPQPFFAYLAQVRHLDMEPWAVLREDLHLYNKVLLPLEEAYMSDPEYIQQQDSVFVSQHVMRSLDTPDKIYPYYYQTLLFRAVVWTLSEPILEQLQTITIPLSDIQRYRAVVHQLHSLKRVRFVIDEAFIDSSEERDSPGSHMDKTQQSILQFCRDHSQAFPGRLITTIVSNGRIWDNSMSLECREKVLTDLFQILPPLYRPRVLDMSNWRYFATHPQERDFSDVHLVDLDFPHEWYSDFMGQIPIFLQTCRSLRDLRLSLVRGGVSFKWAVQEKKDSEDHAGTWTNGDNSSPGTLLSDCRPAYLQYGLIPLQDVEIRAMVCDITDEVDDIVVAFSKTLRRLSVKAAPFRTPVCFAKQWIQLPFLTHLDFDVRYGILEFDTELLKHCPRLVFLKLSYSIHTYECRDIVPFRPFRLYSLTDLILTGWHALRFHPDTLRSTRSLQNLELSTVSGEDKRVYIPLAEELNWSYGEQDDSTADDDSDPDTISSDSDNIIPQKKPRIIRPHWSWNWDLPCLKTLRLRSEFAFRFQFKMLERCSALEILDLDIRAGGSDHSRAITRADLSVCVGEDDRPSVQRRRIVSPSLRHLRLQGRWEISDEMLLELLPGTMPNLESLTETQWRGYTLKGLIKSAQAMYNIKEIAVDAPRPSKQEKESFQLLEYGEGEGSTTESVRTDCRMVKVSFPRSSWSASVDENDGVYFFRRAF</sequence>
<evidence type="ECO:0008006" key="4">
    <source>
        <dbReference type="Google" id="ProtNLM"/>
    </source>
</evidence>
<dbReference type="SUPFAM" id="SSF52047">
    <property type="entry name" value="RNI-like"/>
    <property type="match status" value="1"/>
</dbReference>
<feature type="compositionally biased region" description="Acidic residues" evidence="1">
    <location>
        <begin position="595"/>
        <end position="607"/>
    </location>
</feature>
<accession>A0A9P5RRP0</accession>
<feature type="region of interest" description="Disordered" evidence="1">
    <location>
        <begin position="595"/>
        <end position="617"/>
    </location>
</feature>
<dbReference type="OrthoDB" id="2423977at2759"/>
<organism evidence="2 3">
    <name type="scientific">Linnemannia schmuckeri</name>
    <dbReference type="NCBI Taxonomy" id="64567"/>
    <lineage>
        <taxon>Eukaryota</taxon>
        <taxon>Fungi</taxon>
        <taxon>Fungi incertae sedis</taxon>
        <taxon>Mucoromycota</taxon>
        <taxon>Mortierellomycotina</taxon>
        <taxon>Mortierellomycetes</taxon>
        <taxon>Mortierellales</taxon>
        <taxon>Mortierellaceae</taxon>
        <taxon>Linnemannia</taxon>
    </lineage>
</organism>
<dbReference type="EMBL" id="JAAAUQ010001003">
    <property type="protein sequence ID" value="KAF9144550.1"/>
    <property type="molecule type" value="Genomic_DNA"/>
</dbReference>
<reference evidence="2" key="1">
    <citation type="journal article" date="2020" name="Fungal Divers.">
        <title>Resolving the Mortierellaceae phylogeny through synthesis of multi-gene phylogenetics and phylogenomics.</title>
        <authorList>
            <person name="Vandepol N."/>
            <person name="Liber J."/>
            <person name="Desiro A."/>
            <person name="Na H."/>
            <person name="Kennedy M."/>
            <person name="Barry K."/>
            <person name="Grigoriev I.V."/>
            <person name="Miller A.N."/>
            <person name="O'Donnell K."/>
            <person name="Stajich J.E."/>
            <person name="Bonito G."/>
        </authorList>
    </citation>
    <scope>NUCLEOTIDE SEQUENCE</scope>
    <source>
        <strain evidence="2">NRRL 6426</strain>
    </source>
</reference>
<dbReference type="InterPro" id="IPR032675">
    <property type="entry name" value="LRR_dom_sf"/>
</dbReference>
<protein>
    <recommendedName>
        <fullName evidence="4">F-box domain-containing protein</fullName>
    </recommendedName>
</protein>
<feature type="compositionally biased region" description="Low complexity" evidence="1">
    <location>
        <begin position="608"/>
        <end position="617"/>
    </location>
</feature>
<gene>
    <name evidence="2" type="ORF">BG015_000071</name>
</gene>
<dbReference type="Gene3D" id="3.80.10.10">
    <property type="entry name" value="Ribonuclease Inhibitor"/>
    <property type="match status" value="1"/>
</dbReference>
<evidence type="ECO:0000313" key="2">
    <source>
        <dbReference type="EMBL" id="KAF9144550.1"/>
    </source>
</evidence>
<evidence type="ECO:0000313" key="3">
    <source>
        <dbReference type="Proteomes" id="UP000748756"/>
    </source>
</evidence>
<proteinExistence type="predicted"/>
<evidence type="ECO:0000256" key="1">
    <source>
        <dbReference type="SAM" id="MobiDB-lite"/>
    </source>
</evidence>
<name>A0A9P5RRP0_9FUNG</name>